<evidence type="ECO:0000256" key="1">
    <source>
        <dbReference type="ARBA" id="ARBA00022741"/>
    </source>
</evidence>
<keyword evidence="4" id="KW-0067">ATP-binding</keyword>
<feature type="domain" description="Helicase C-terminal" evidence="6">
    <location>
        <begin position="217"/>
        <end position="387"/>
    </location>
</feature>
<dbReference type="RefSeq" id="WP_377150093.1">
    <property type="nucleotide sequence ID" value="NZ_JBHSAF010000001.1"/>
</dbReference>
<dbReference type="GO" id="GO:0003724">
    <property type="term" value="F:RNA helicase activity"/>
    <property type="evidence" value="ECO:0007669"/>
    <property type="project" value="UniProtKB-EC"/>
</dbReference>
<evidence type="ECO:0000259" key="5">
    <source>
        <dbReference type="PROSITE" id="PS51192"/>
    </source>
</evidence>
<dbReference type="InterPro" id="IPR010225">
    <property type="entry name" value="HrpB"/>
</dbReference>
<dbReference type="PROSITE" id="PS51192">
    <property type="entry name" value="HELICASE_ATP_BIND_1"/>
    <property type="match status" value="1"/>
</dbReference>
<dbReference type="Proteomes" id="UP001595692">
    <property type="component" value="Unassembled WGS sequence"/>
</dbReference>
<dbReference type="Gene3D" id="3.40.50.300">
    <property type="entry name" value="P-loop containing nucleotide triphosphate hydrolases"/>
    <property type="match status" value="2"/>
</dbReference>
<dbReference type="Gene3D" id="1.20.120.1080">
    <property type="match status" value="1"/>
</dbReference>
<dbReference type="Pfam" id="PF24473">
    <property type="entry name" value="CON_HrpB"/>
    <property type="match status" value="1"/>
</dbReference>
<dbReference type="SMART" id="SM00487">
    <property type="entry name" value="DEXDc"/>
    <property type="match status" value="1"/>
</dbReference>
<dbReference type="InterPro" id="IPR007502">
    <property type="entry name" value="Helicase-assoc_dom"/>
</dbReference>
<dbReference type="InterPro" id="IPR013689">
    <property type="entry name" value="RNA_helicase_ATP-dep_HrpB_C"/>
</dbReference>
<protein>
    <submittedName>
        <fullName evidence="7">ATP-dependent helicase HrpB</fullName>
        <ecNumber evidence="7">3.6.4.13</ecNumber>
    </submittedName>
</protein>
<dbReference type="EC" id="3.6.4.13" evidence="7"/>
<keyword evidence="1" id="KW-0547">Nucleotide-binding</keyword>
<dbReference type="Pfam" id="PF00271">
    <property type="entry name" value="Helicase_C"/>
    <property type="match status" value="1"/>
</dbReference>
<dbReference type="GO" id="GO:0016787">
    <property type="term" value="F:hydrolase activity"/>
    <property type="evidence" value="ECO:0007669"/>
    <property type="project" value="UniProtKB-KW"/>
</dbReference>
<keyword evidence="8" id="KW-1185">Reference proteome</keyword>
<organism evidence="7 8">
    <name type="scientific">Pseudaeromonas sharmana</name>
    <dbReference type="NCBI Taxonomy" id="328412"/>
    <lineage>
        <taxon>Bacteria</taxon>
        <taxon>Pseudomonadati</taxon>
        <taxon>Pseudomonadota</taxon>
        <taxon>Gammaproteobacteria</taxon>
        <taxon>Aeromonadales</taxon>
        <taxon>Aeromonadaceae</taxon>
        <taxon>Pseudaeromonas</taxon>
    </lineage>
</organism>
<evidence type="ECO:0000256" key="2">
    <source>
        <dbReference type="ARBA" id="ARBA00022801"/>
    </source>
</evidence>
<dbReference type="PANTHER" id="PTHR43519:SF1">
    <property type="entry name" value="ATP-DEPENDENT RNA HELICASE HRPB"/>
    <property type="match status" value="1"/>
</dbReference>
<dbReference type="EMBL" id="JBHSAF010000001">
    <property type="protein sequence ID" value="MFC3912093.1"/>
    <property type="molecule type" value="Genomic_DNA"/>
</dbReference>
<dbReference type="NCBIfam" id="TIGR01970">
    <property type="entry name" value="DEAH_box_HrpB"/>
    <property type="match status" value="1"/>
</dbReference>
<comment type="caution">
    <text evidence="7">The sequence shown here is derived from an EMBL/GenBank/DDBJ whole genome shotgun (WGS) entry which is preliminary data.</text>
</comment>
<evidence type="ECO:0000313" key="8">
    <source>
        <dbReference type="Proteomes" id="UP001595692"/>
    </source>
</evidence>
<dbReference type="SMART" id="SM00847">
    <property type="entry name" value="HA2"/>
    <property type="match status" value="1"/>
</dbReference>
<evidence type="ECO:0000256" key="4">
    <source>
        <dbReference type="ARBA" id="ARBA00022840"/>
    </source>
</evidence>
<dbReference type="InterPro" id="IPR014001">
    <property type="entry name" value="Helicase_ATP-bd"/>
</dbReference>
<accession>A0ABV8CJ04</accession>
<feature type="domain" description="Helicase ATP-binding" evidence="5">
    <location>
        <begin position="31"/>
        <end position="194"/>
    </location>
</feature>
<dbReference type="CDD" id="cd18791">
    <property type="entry name" value="SF2_C_RHA"/>
    <property type="match status" value="1"/>
</dbReference>
<reference evidence="8" key="1">
    <citation type="journal article" date="2019" name="Int. J. Syst. Evol. Microbiol.">
        <title>The Global Catalogue of Microorganisms (GCM) 10K type strain sequencing project: providing services to taxonomists for standard genome sequencing and annotation.</title>
        <authorList>
            <consortium name="The Broad Institute Genomics Platform"/>
            <consortium name="The Broad Institute Genome Sequencing Center for Infectious Disease"/>
            <person name="Wu L."/>
            <person name="Ma J."/>
        </authorList>
    </citation>
    <scope>NUCLEOTIDE SEQUENCE [LARGE SCALE GENOMIC DNA]</scope>
    <source>
        <strain evidence="8">CCUG 54939</strain>
    </source>
</reference>
<name>A0ABV8CJ04_9GAMM</name>
<evidence type="ECO:0000256" key="3">
    <source>
        <dbReference type="ARBA" id="ARBA00022806"/>
    </source>
</evidence>
<keyword evidence="3 7" id="KW-0347">Helicase</keyword>
<dbReference type="PIRSF" id="PIRSF005496">
    <property type="entry name" value="ATP_hel_hrpB"/>
    <property type="match status" value="1"/>
</dbReference>
<dbReference type="Pfam" id="PF00270">
    <property type="entry name" value="DEAD"/>
    <property type="match status" value="1"/>
</dbReference>
<dbReference type="InterPro" id="IPR056329">
    <property type="entry name" value="CON_HrpB"/>
</dbReference>
<evidence type="ECO:0000259" key="6">
    <source>
        <dbReference type="PROSITE" id="PS51194"/>
    </source>
</evidence>
<sequence length="847" mass="93216">MVDPFCLSSPLLGPLNDSERLPVLAVWPALVTALATATPVVLQAPPGAGKSTALPLQLLLQGSVSGRILMLEPRRLAARNIAHYLAAQLGEPVGERIGYRVRGESRTSAATRLEIVTEGILTRMLQADPELSGIDLLIFDEFHERNLHADLALALALESRAALRTDLRLLVMSATLDGLDFSPRLPEAQLLSSAGRAHPITVHYRPVNRLQPLIAQWGQVVLEALQAESGSLLVFLPGVGEIDQLTLWLQERLTSADDLLIAPLHGRLPFAAQQQAIAPVAAAKRKVVLATNVAETSLTIEGIRVVIDSGLERRVRFDLGSGLERLELKPISRASATQRAGRAGRLGPGVCYRLWSSEQQERLDEQSPPEMACAELTPLVLEALQWGCEPEALPWLDPPPAPALAAARQLLQALSALDADHRLTPRGRELAALPCHPRLAQLLLQACALEGEWPGIVDEACYLVALLEEQKRGAASLSGLLSRHAAAVRPLARRWRERVGRLRPALKAPLANLSQTSHAGVLAALAWPDRIGRLRSGSRYQLSGGQSADLAPEHELTGQPWLVAIEPVQNEQGIRIHVAETVTLADLNRALPSLLRRHSWFGWDEREGRVRAEQQLCLGQIVVERQPVTDLSDEQKARCLLAGIRKAGLAVLPWDEESEQLLARLRCAVDWLPQEMAALGAPALDEAALLASLELWLLPHLMGMSRLEQLRRLDLGNILRQWLPWPLSRELDSWLPSHFTAPTGSRLRIRYQAGAAPVLPVRIQEMFGQSQTPTVAKGRVALVIELLSPAQRPLQITRDLVAFWQGSYAEVKKEMKGRYPKHYWPDNPLEAMPTRYTKHRMNQDHGA</sequence>
<proteinExistence type="predicted"/>
<dbReference type="SUPFAM" id="SSF52540">
    <property type="entry name" value="P-loop containing nucleoside triphosphate hydrolases"/>
    <property type="match status" value="2"/>
</dbReference>
<dbReference type="SMART" id="SM00490">
    <property type="entry name" value="HELICc"/>
    <property type="match status" value="1"/>
</dbReference>
<dbReference type="Pfam" id="PF04408">
    <property type="entry name" value="WHD_HA2"/>
    <property type="match status" value="1"/>
</dbReference>
<evidence type="ECO:0000313" key="7">
    <source>
        <dbReference type="EMBL" id="MFC3912093.1"/>
    </source>
</evidence>
<dbReference type="InterPro" id="IPR001650">
    <property type="entry name" value="Helicase_C-like"/>
</dbReference>
<gene>
    <name evidence="7" type="primary">hrpB</name>
    <name evidence="7" type="ORF">ACFOSS_01280</name>
</gene>
<dbReference type="CDD" id="cd17990">
    <property type="entry name" value="DEXHc_HrpB"/>
    <property type="match status" value="1"/>
</dbReference>
<dbReference type="Pfam" id="PF08482">
    <property type="entry name" value="HrpB_C"/>
    <property type="match status" value="1"/>
</dbReference>
<dbReference type="InterPro" id="IPR049614">
    <property type="entry name" value="HrpB_DEXH"/>
</dbReference>
<dbReference type="InterPro" id="IPR011545">
    <property type="entry name" value="DEAD/DEAH_box_helicase_dom"/>
</dbReference>
<dbReference type="PANTHER" id="PTHR43519">
    <property type="entry name" value="ATP-DEPENDENT RNA HELICASE HRPB"/>
    <property type="match status" value="1"/>
</dbReference>
<keyword evidence="2 7" id="KW-0378">Hydrolase</keyword>
<dbReference type="PROSITE" id="PS51194">
    <property type="entry name" value="HELICASE_CTER"/>
    <property type="match status" value="1"/>
</dbReference>
<dbReference type="InterPro" id="IPR048333">
    <property type="entry name" value="HA2_WH"/>
</dbReference>
<dbReference type="InterPro" id="IPR027417">
    <property type="entry name" value="P-loop_NTPase"/>
</dbReference>